<keyword evidence="2" id="KW-1003">Cell membrane</keyword>
<evidence type="ECO:0000256" key="4">
    <source>
        <dbReference type="ARBA" id="ARBA00022989"/>
    </source>
</evidence>
<evidence type="ECO:0000256" key="6">
    <source>
        <dbReference type="SAM" id="Phobius"/>
    </source>
</evidence>
<dbReference type="Proteomes" id="UP000198304">
    <property type="component" value="Unassembled WGS sequence"/>
</dbReference>
<accession>A0A239JH26</accession>
<evidence type="ECO:0000256" key="2">
    <source>
        <dbReference type="ARBA" id="ARBA00022475"/>
    </source>
</evidence>
<dbReference type="RefSeq" id="WP_089284993.1">
    <property type="nucleotide sequence ID" value="NZ_FZOJ01000035.1"/>
</dbReference>
<dbReference type="Pfam" id="PF13396">
    <property type="entry name" value="PLDc_N"/>
    <property type="match status" value="1"/>
</dbReference>
<protein>
    <submittedName>
        <fullName evidence="8">Phospholipase_D-nuclease N-terminal</fullName>
    </submittedName>
</protein>
<keyword evidence="9" id="KW-1185">Reference proteome</keyword>
<evidence type="ECO:0000259" key="7">
    <source>
        <dbReference type="Pfam" id="PF13396"/>
    </source>
</evidence>
<keyword evidence="5 6" id="KW-0472">Membrane</keyword>
<keyword evidence="3 6" id="KW-0812">Transmembrane</keyword>
<evidence type="ECO:0000256" key="5">
    <source>
        <dbReference type="ARBA" id="ARBA00023136"/>
    </source>
</evidence>
<feature type="domain" description="Cardiolipin synthase N-terminal" evidence="7">
    <location>
        <begin position="23"/>
        <end position="63"/>
    </location>
</feature>
<name>A0A239JH26_9FIRM</name>
<proteinExistence type="predicted"/>
<gene>
    <name evidence="8" type="ORF">SAMN05446037_103556</name>
</gene>
<reference evidence="8 9" key="1">
    <citation type="submission" date="2017-06" db="EMBL/GenBank/DDBJ databases">
        <authorList>
            <person name="Kim H.J."/>
            <person name="Triplett B.A."/>
        </authorList>
    </citation>
    <scope>NUCLEOTIDE SEQUENCE [LARGE SCALE GENOMIC DNA]</scope>
    <source>
        <strain evidence="8 9">SCA</strain>
    </source>
</reference>
<evidence type="ECO:0000313" key="8">
    <source>
        <dbReference type="EMBL" id="SNT05211.1"/>
    </source>
</evidence>
<feature type="transmembrane region" description="Helical" evidence="6">
    <location>
        <begin position="12"/>
        <end position="30"/>
    </location>
</feature>
<evidence type="ECO:0000256" key="3">
    <source>
        <dbReference type="ARBA" id="ARBA00022692"/>
    </source>
</evidence>
<organism evidence="8 9">
    <name type="scientific">Anaerovirgula multivorans</name>
    <dbReference type="NCBI Taxonomy" id="312168"/>
    <lineage>
        <taxon>Bacteria</taxon>
        <taxon>Bacillati</taxon>
        <taxon>Bacillota</taxon>
        <taxon>Clostridia</taxon>
        <taxon>Peptostreptococcales</taxon>
        <taxon>Natronincolaceae</taxon>
        <taxon>Anaerovirgula</taxon>
    </lineage>
</organism>
<keyword evidence="4 6" id="KW-1133">Transmembrane helix</keyword>
<evidence type="ECO:0000313" key="9">
    <source>
        <dbReference type="Proteomes" id="UP000198304"/>
    </source>
</evidence>
<evidence type="ECO:0000256" key="1">
    <source>
        <dbReference type="ARBA" id="ARBA00004651"/>
    </source>
</evidence>
<feature type="transmembrane region" description="Helical" evidence="6">
    <location>
        <begin position="42"/>
        <end position="61"/>
    </location>
</feature>
<dbReference type="AlphaFoldDB" id="A0A239JH26"/>
<sequence>MDILLDNLPILIPFIVVQVAFGLIALIHVLRHPYYRFGNKIMWAFVVMLVNIFGPIIYFVFGRGEDQ</sequence>
<comment type="subcellular location">
    <subcellularLocation>
        <location evidence="1">Cell membrane</location>
        <topology evidence="1">Multi-pass membrane protein</topology>
    </subcellularLocation>
</comment>
<dbReference type="EMBL" id="FZOJ01000035">
    <property type="protein sequence ID" value="SNT05211.1"/>
    <property type="molecule type" value="Genomic_DNA"/>
</dbReference>
<dbReference type="GO" id="GO:0005886">
    <property type="term" value="C:plasma membrane"/>
    <property type="evidence" value="ECO:0007669"/>
    <property type="project" value="UniProtKB-SubCell"/>
</dbReference>
<dbReference type="OrthoDB" id="3243324at2"/>
<dbReference type="InterPro" id="IPR027379">
    <property type="entry name" value="CLS_N"/>
</dbReference>